<dbReference type="PANTHER" id="PTHR12592">
    <property type="entry name" value="ATP-DEPENDENT (S)-NAD(P)H-HYDRATE DEHYDRATASE FAMILY MEMBER"/>
    <property type="match status" value="1"/>
</dbReference>
<reference evidence="22" key="1">
    <citation type="journal article" date="2014" name="Int. J. Syst. Evol. Microbiol.">
        <title>Complete genome sequence of Corynebacterium casei LMG S-19264T (=DSM 44701T), isolated from a smear-ripened cheese.</title>
        <authorList>
            <consortium name="US DOE Joint Genome Institute (JGI-PGF)"/>
            <person name="Walter F."/>
            <person name="Albersmeier A."/>
            <person name="Kalinowski J."/>
            <person name="Ruckert C."/>
        </authorList>
    </citation>
    <scope>NUCLEOTIDE SEQUENCE</scope>
    <source>
        <strain evidence="22">CGMCC 1.12214</strain>
    </source>
</reference>
<dbReference type="Proteomes" id="UP000603912">
    <property type="component" value="Unassembled WGS sequence"/>
</dbReference>
<evidence type="ECO:0000256" key="1">
    <source>
        <dbReference type="ARBA" id="ARBA00000013"/>
    </source>
</evidence>
<evidence type="ECO:0000256" key="18">
    <source>
        <dbReference type="HAMAP-Rule" id="MF_01966"/>
    </source>
</evidence>
<evidence type="ECO:0000256" key="2">
    <source>
        <dbReference type="ARBA" id="ARBA00000909"/>
    </source>
</evidence>
<feature type="binding site" evidence="17">
    <location>
        <position position="438"/>
    </location>
    <ligand>
        <name>AMP</name>
        <dbReference type="ChEBI" id="CHEBI:456215"/>
    </ligand>
</feature>
<evidence type="ECO:0000256" key="17">
    <source>
        <dbReference type="HAMAP-Rule" id="MF_01965"/>
    </source>
</evidence>
<dbReference type="EC" id="5.1.99.6" evidence="19"/>
<keyword evidence="13" id="KW-0511">Multifunctional enzyme</keyword>
<feature type="domain" description="YjeF C-terminal" evidence="20">
    <location>
        <begin position="218"/>
        <end position="493"/>
    </location>
</feature>
<keyword evidence="10 17" id="KW-0520">NAD</keyword>
<comment type="cofactor">
    <cofactor evidence="17">
        <name>Mg(2+)</name>
        <dbReference type="ChEBI" id="CHEBI:18420"/>
    </cofactor>
</comment>
<keyword evidence="23" id="KW-1185">Reference proteome</keyword>
<dbReference type="HAMAP" id="MF_01966">
    <property type="entry name" value="NADHX_epimerase"/>
    <property type="match status" value="1"/>
</dbReference>
<comment type="catalytic activity">
    <reaction evidence="15 17 19">
        <text>(6S)-NADHX + ADP = AMP + phosphate + NADH + H(+)</text>
        <dbReference type="Rhea" id="RHEA:32223"/>
        <dbReference type="ChEBI" id="CHEBI:15378"/>
        <dbReference type="ChEBI" id="CHEBI:43474"/>
        <dbReference type="ChEBI" id="CHEBI:57945"/>
        <dbReference type="ChEBI" id="CHEBI:64074"/>
        <dbReference type="ChEBI" id="CHEBI:456215"/>
        <dbReference type="ChEBI" id="CHEBI:456216"/>
        <dbReference type="EC" id="4.2.1.136"/>
    </reaction>
</comment>
<evidence type="ECO:0000259" key="21">
    <source>
        <dbReference type="PROSITE" id="PS51385"/>
    </source>
</evidence>
<evidence type="ECO:0000256" key="13">
    <source>
        <dbReference type="ARBA" id="ARBA00023268"/>
    </source>
</evidence>
<dbReference type="PROSITE" id="PS51385">
    <property type="entry name" value="YJEF_N"/>
    <property type="match status" value="1"/>
</dbReference>
<evidence type="ECO:0000256" key="14">
    <source>
        <dbReference type="ARBA" id="ARBA00025153"/>
    </source>
</evidence>
<dbReference type="RefSeq" id="WP_188518285.1">
    <property type="nucleotide sequence ID" value="NZ_BMES01000002.1"/>
</dbReference>
<comment type="caution">
    <text evidence="17">Lacks conserved residue(s) required for the propagation of feature annotation.</text>
</comment>
<protein>
    <recommendedName>
        <fullName evidence="19">Bifunctional NAD(P)H-hydrate repair enzyme</fullName>
    </recommendedName>
    <alternativeName>
        <fullName evidence="19">Nicotinamide nucleotide repair protein</fullName>
    </alternativeName>
    <domain>
        <recommendedName>
            <fullName evidence="19">ADP-dependent (S)-NAD(P)H-hydrate dehydratase</fullName>
            <ecNumber evidence="19">4.2.1.136</ecNumber>
        </recommendedName>
        <alternativeName>
            <fullName evidence="19">ADP-dependent NAD(P)HX dehydratase</fullName>
        </alternativeName>
    </domain>
    <domain>
        <recommendedName>
            <fullName evidence="19">NAD(P)H-hydrate epimerase</fullName>
            <ecNumber evidence="19">5.1.99.6</ecNumber>
        </recommendedName>
    </domain>
</protein>
<keyword evidence="6 17" id="KW-0547">Nucleotide-binding</keyword>
<dbReference type="HAMAP" id="MF_01965">
    <property type="entry name" value="NADHX_dehydratase"/>
    <property type="match status" value="1"/>
</dbReference>
<comment type="catalytic activity">
    <reaction evidence="1 18 19">
        <text>(6R)-NADHX = (6S)-NADHX</text>
        <dbReference type="Rhea" id="RHEA:32215"/>
        <dbReference type="ChEBI" id="CHEBI:64074"/>
        <dbReference type="ChEBI" id="CHEBI:64075"/>
        <dbReference type="EC" id="5.1.99.6"/>
    </reaction>
</comment>
<dbReference type="GO" id="GO:0052855">
    <property type="term" value="F:ADP-dependent NAD(P)H-hydrate dehydratase activity"/>
    <property type="evidence" value="ECO:0007669"/>
    <property type="project" value="UniProtKB-UniRule"/>
</dbReference>
<reference evidence="22" key="2">
    <citation type="submission" date="2020-09" db="EMBL/GenBank/DDBJ databases">
        <authorList>
            <person name="Sun Q."/>
            <person name="Zhou Y."/>
        </authorList>
    </citation>
    <scope>NUCLEOTIDE SEQUENCE</scope>
    <source>
        <strain evidence="22">CGMCC 1.12214</strain>
    </source>
</reference>
<feature type="binding site" evidence="17">
    <location>
        <position position="253"/>
    </location>
    <ligand>
        <name>(6S)-NADPHX</name>
        <dbReference type="ChEBI" id="CHEBI:64076"/>
    </ligand>
</feature>
<keyword evidence="5 18" id="KW-0479">Metal-binding</keyword>
<keyword evidence="8 17" id="KW-0521">NADP</keyword>
<sequence>MDELLTTSEMGEADRLSGAAGFSGATLMDRAGAAVADAVCRARPTGARVLVVCGPGNNGGDGFVAARVLAARGYRVEVALLGDRAALKGDAAGAAAKWSGAVGAARDCNPAAADVVVDAMFGAGLVRVIEADALALVERINASGRPVVAVDVPSGLDGNTGQVRGAAVRASETVTFFRLKPGHLLYPGRRLCGPVRVADIGIPASVLDAIRPLARRNGPGVFGAAFRAPDEEGHKYGRGHAVVVSGGIEGAGAPRLAARAALRIGAGLVTVASPGEALPIHAAALTAVMVRRYEGAEGLAGLLADKRRNAVVLGPALGVGAETRDMATAALRSGAHAVLDADALTSHEGDAQALAALVSSRPERGVVITPHAGEFARLFSNQPDIVGAESKLAAARRAAATLGAVVVLKGADTVIAAPDGRAAINANGTPWLGTAGSGDCLAGIAGGLLAQSVPAFEAACAAVWLHAEAGRAIGPGLIAEDLPEALPGVLRAYFAREAD</sequence>
<comment type="caution">
    <text evidence="22">The sequence shown here is derived from an EMBL/GenBank/DDBJ whole genome shotgun (WGS) entry which is preliminary data.</text>
</comment>
<dbReference type="CDD" id="cd01171">
    <property type="entry name" value="YXKO-related"/>
    <property type="match status" value="1"/>
</dbReference>
<dbReference type="InterPro" id="IPR000631">
    <property type="entry name" value="CARKD"/>
</dbReference>
<dbReference type="NCBIfam" id="TIGR00197">
    <property type="entry name" value="yjeF_nterm"/>
    <property type="match status" value="1"/>
</dbReference>
<feature type="domain" description="YjeF N-terminal" evidence="21">
    <location>
        <begin position="10"/>
        <end position="208"/>
    </location>
</feature>
<dbReference type="PIRSF" id="PIRSF017184">
    <property type="entry name" value="Nnr"/>
    <property type="match status" value="1"/>
</dbReference>
<evidence type="ECO:0000313" key="23">
    <source>
        <dbReference type="Proteomes" id="UP000603912"/>
    </source>
</evidence>
<dbReference type="PANTHER" id="PTHR12592:SF0">
    <property type="entry name" value="ATP-DEPENDENT (S)-NAD(P)H-HYDRATE DEHYDRATASE"/>
    <property type="match status" value="1"/>
</dbReference>
<dbReference type="GO" id="GO:0046496">
    <property type="term" value="P:nicotinamide nucleotide metabolic process"/>
    <property type="evidence" value="ECO:0007669"/>
    <property type="project" value="UniProtKB-UniRule"/>
</dbReference>
<dbReference type="GO" id="GO:0052856">
    <property type="term" value="F:NAD(P)HX epimerase activity"/>
    <property type="evidence" value="ECO:0007669"/>
    <property type="project" value="UniProtKB-UniRule"/>
</dbReference>
<evidence type="ECO:0000256" key="5">
    <source>
        <dbReference type="ARBA" id="ARBA00022723"/>
    </source>
</evidence>
<dbReference type="SUPFAM" id="SSF64153">
    <property type="entry name" value="YjeF N-terminal domain-like"/>
    <property type="match status" value="1"/>
</dbReference>
<evidence type="ECO:0000256" key="6">
    <source>
        <dbReference type="ARBA" id="ARBA00022741"/>
    </source>
</evidence>
<comment type="catalytic activity">
    <reaction evidence="16 17 19">
        <text>(6S)-NADPHX + ADP = AMP + phosphate + NADPH + H(+)</text>
        <dbReference type="Rhea" id="RHEA:32235"/>
        <dbReference type="ChEBI" id="CHEBI:15378"/>
        <dbReference type="ChEBI" id="CHEBI:43474"/>
        <dbReference type="ChEBI" id="CHEBI:57783"/>
        <dbReference type="ChEBI" id="CHEBI:64076"/>
        <dbReference type="ChEBI" id="CHEBI:456215"/>
        <dbReference type="ChEBI" id="CHEBI:456216"/>
        <dbReference type="EC" id="4.2.1.136"/>
    </reaction>
</comment>
<evidence type="ECO:0000256" key="16">
    <source>
        <dbReference type="ARBA" id="ARBA00049209"/>
    </source>
</evidence>
<keyword evidence="12 17" id="KW-0456">Lyase</keyword>
<comment type="function">
    <text evidence="17">Catalyzes the dehydration of the S-form of NAD(P)HX at the expense of ADP, which is converted to AMP. Together with NAD(P)HX epimerase, which catalyzes the epimerization of the S- and R-forms, the enzyme allows the repair of both epimers of NAD(P)HX, a damaged form of NAD(P)H that is a result of enzymatic or heat-dependent hydration.</text>
</comment>
<dbReference type="GO" id="GO:0046872">
    <property type="term" value="F:metal ion binding"/>
    <property type="evidence" value="ECO:0007669"/>
    <property type="project" value="UniProtKB-UniRule"/>
</dbReference>
<dbReference type="InterPro" id="IPR029056">
    <property type="entry name" value="Ribokinase-like"/>
</dbReference>
<feature type="binding site" evidence="17">
    <location>
        <position position="371"/>
    </location>
    <ligand>
        <name>(6S)-NADPHX</name>
        <dbReference type="ChEBI" id="CHEBI:64076"/>
    </ligand>
</feature>
<evidence type="ECO:0000256" key="9">
    <source>
        <dbReference type="ARBA" id="ARBA00022958"/>
    </source>
</evidence>
<dbReference type="SUPFAM" id="SSF53613">
    <property type="entry name" value="Ribokinase-like"/>
    <property type="match status" value="1"/>
</dbReference>
<comment type="subunit">
    <text evidence="17">Homotetramer.</text>
</comment>
<keyword evidence="9 18" id="KW-0630">Potassium</keyword>
<feature type="binding site" evidence="18">
    <location>
        <begin position="122"/>
        <end position="128"/>
    </location>
    <ligand>
        <name>(6S)-NADPHX</name>
        <dbReference type="ChEBI" id="CHEBI:64076"/>
    </ligand>
</feature>
<dbReference type="Pfam" id="PF01256">
    <property type="entry name" value="Carb_kinase"/>
    <property type="match status" value="1"/>
</dbReference>
<dbReference type="Gene3D" id="3.40.50.10260">
    <property type="entry name" value="YjeF N-terminal domain"/>
    <property type="match status" value="1"/>
</dbReference>
<accession>A0A917I7Z9</accession>
<dbReference type="InterPro" id="IPR036652">
    <property type="entry name" value="YjeF_N_dom_sf"/>
</dbReference>
<evidence type="ECO:0000256" key="10">
    <source>
        <dbReference type="ARBA" id="ARBA00023027"/>
    </source>
</evidence>
<evidence type="ECO:0000256" key="11">
    <source>
        <dbReference type="ARBA" id="ARBA00023235"/>
    </source>
</evidence>
<evidence type="ECO:0000259" key="20">
    <source>
        <dbReference type="PROSITE" id="PS51383"/>
    </source>
</evidence>
<keyword evidence="7 17" id="KW-0067">ATP-binding</keyword>
<organism evidence="22 23">
    <name type="scientific">Alsobacter metallidurans</name>
    <dbReference type="NCBI Taxonomy" id="340221"/>
    <lineage>
        <taxon>Bacteria</taxon>
        <taxon>Pseudomonadati</taxon>
        <taxon>Pseudomonadota</taxon>
        <taxon>Alphaproteobacteria</taxon>
        <taxon>Hyphomicrobiales</taxon>
        <taxon>Alsobacteraceae</taxon>
        <taxon>Alsobacter</taxon>
    </lineage>
</organism>
<comment type="function">
    <text evidence="14 19">Bifunctional enzyme that catalyzes the epimerization of the S- and R-forms of NAD(P)HX and the dehydration of the S-form of NAD(P)HX at the expense of ADP, which is converted to AMP. This allows the repair of both epimers of NAD(P)HX, a damaged form of NAD(P)H that is a result of enzymatic or heat-dependent hydration.</text>
</comment>
<feature type="binding site" evidence="17">
    <location>
        <position position="439"/>
    </location>
    <ligand>
        <name>(6S)-NADPHX</name>
        <dbReference type="ChEBI" id="CHEBI:64076"/>
    </ligand>
</feature>
<evidence type="ECO:0000256" key="3">
    <source>
        <dbReference type="ARBA" id="ARBA00006001"/>
    </source>
</evidence>
<feature type="binding site" evidence="17">
    <location>
        <begin position="409"/>
        <end position="413"/>
    </location>
    <ligand>
        <name>AMP</name>
        <dbReference type="ChEBI" id="CHEBI:456215"/>
    </ligand>
</feature>
<dbReference type="GO" id="GO:0110051">
    <property type="term" value="P:metabolite repair"/>
    <property type="evidence" value="ECO:0007669"/>
    <property type="project" value="TreeGrafter"/>
</dbReference>
<comment type="similarity">
    <text evidence="17">Belongs to the NnrD/CARKD family.</text>
</comment>
<name>A0A917I7Z9_9HYPH</name>
<dbReference type="Gene3D" id="3.40.1190.20">
    <property type="match status" value="1"/>
</dbReference>
<feature type="binding site" evidence="18">
    <location>
        <position position="58"/>
    </location>
    <ligand>
        <name>K(+)</name>
        <dbReference type="ChEBI" id="CHEBI:29103"/>
    </ligand>
</feature>
<evidence type="ECO:0000256" key="4">
    <source>
        <dbReference type="ARBA" id="ARBA00009524"/>
    </source>
</evidence>
<dbReference type="InterPro" id="IPR004443">
    <property type="entry name" value="YjeF_N_dom"/>
</dbReference>
<gene>
    <name evidence="17" type="primary">nnrD</name>
    <name evidence="18" type="synonym">nnrE</name>
    <name evidence="22" type="ORF">GCM10007036_27090</name>
</gene>
<proteinExistence type="inferred from homology"/>
<feature type="binding site" evidence="18">
    <location>
        <position position="151"/>
    </location>
    <ligand>
        <name>(6S)-NADPHX</name>
        <dbReference type="ChEBI" id="CHEBI:64076"/>
    </ligand>
</feature>
<dbReference type="PROSITE" id="PS51383">
    <property type="entry name" value="YJEF_C_3"/>
    <property type="match status" value="1"/>
</dbReference>
<feature type="binding site" evidence="18">
    <location>
        <begin position="57"/>
        <end position="61"/>
    </location>
    <ligand>
        <name>(6S)-NADPHX</name>
        <dbReference type="ChEBI" id="CHEBI:64076"/>
    </ligand>
</feature>
<comment type="cofactor">
    <cofactor evidence="18 19">
        <name>K(+)</name>
        <dbReference type="ChEBI" id="CHEBI:29103"/>
    </cofactor>
    <text evidence="18 19">Binds 1 potassium ion per subunit.</text>
</comment>
<evidence type="ECO:0000256" key="8">
    <source>
        <dbReference type="ARBA" id="ARBA00022857"/>
    </source>
</evidence>
<dbReference type="AlphaFoldDB" id="A0A917I7Z9"/>
<dbReference type="InterPro" id="IPR030677">
    <property type="entry name" value="Nnr"/>
</dbReference>
<dbReference type="EC" id="4.2.1.136" evidence="19"/>
<dbReference type="GO" id="GO:0005524">
    <property type="term" value="F:ATP binding"/>
    <property type="evidence" value="ECO:0007669"/>
    <property type="project" value="UniProtKB-UniRule"/>
</dbReference>
<comment type="similarity">
    <text evidence="3 19">In the N-terminal section; belongs to the NnrE/AIBP family.</text>
</comment>
<comment type="similarity">
    <text evidence="18">Belongs to the NnrE/AIBP family.</text>
</comment>
<comment type="similarity">
    <text evidence="4 19">In the C-terminal section; belongs to the NnrD/CARKD family.</text>
</comment>
<dbReference type="EMBL" id="BMES01000002">
    <property type="protein sequence ID" value="GGH22234.1"/>
    <property type="molecule type" value="Genomic_DNA"/>
</dbReference>
<evidence type="ECO:0000256" key="7">
    <source>
        <dbReference type="ARBA" id="ARBA00022840"/>
    </source>
</evidence>
<evidence type="ECO:0000313" key="22">
    <source>
        <dbReference type="EMBL" id="GGH22234.1"/>
    </source>
</evidence>
<evidence type="ECO:0000256" key="15">
    <source>
        <dbReference type="ARBA" id="ARBA00048238"/>
    </source>
</evidence>
<comment type="function">
    <text evidence="18">Catalyzes the epimerization of the S- and R-forms of NAD(P)HX, a damaged form of NAD(P)H that is a result of enzymatic or heat-dependent hydration. This is a prerequisite for the S-specific NAD(P)H-hydrate dehydratase to allow the repair of both epimers of NAD(P)HX.</text>
</comment>
<evidence type="ECO:0000256" key="19">
    <source>
        <dbReference type="PIRNR" id="PIRNR017184"/>
    </source>
</evidence>
<feature type="binding site" evidence="18">
    <location>
        <position position="118"/>
    </location>
    <ligand>
        <name>K(+)</name>
        <dbReference type="ChEBI" id="CHEBI:29103"/>
    </ligand>
</feature>
<evidence type="ECO:0000256" key="12">
    <source>
        <dbReference type="ARBA" id="ARBA00023239"/>
    </source>
</evidence>
<feature type="binding site" evidence="18">
    <location>
        <position position="154"/>
    </location>
    <ligand>
        <name>K(+)</name>
        <dbReference type="ChEBI" id="CHEBI:29103"/>
    </ligand>
</feature>
<dbReference type="Pfam" id="PF03853">
    <property type="entry name" value="YjeF_N"/>
    <property type="match status" value="1"/>
</dbReference>
<dbReference type="NCBIfam" id="TIGR00196">
    <property type="entry name" value="yjeF_cterm"/>
    <property type="match status" value="1"/>
</dbReference>
<keyword evidence="11 18" id="KW-0413">Isomerase</keyword>
<comment type="catalytic activity">
    <reaction evidence="2 18 19">
        <text>(6R)-NADPHX = (6S)-NADPHX</text>
        <dbReference type="Rhea" id="RHEA:32227"/>
        <dbReference type="ChEBI" id="CHEBI:64076"/>
        <dbReference type="ChEBI" id="CHEBI:64077"/>
        <dbReference type="EC" id="5.1.99.6"/>
    </reaction>
</comment>